<evidence type="ECO:0000313" key="2">
    <source>
        <dbReference type="EMBL" id="KAL1500567.1"/>
    </source>
</evidence>
<reference evidence="2 3" key="1">
    <citation type="journal article" date="2024" name="Science">
        <title>Giant polyketide synthase enzymes in the biosynthesis of giant marine polyether toxins.</title>
        <authorList>
            <person name="Fallon T.R."/>
            <person name="Shende V.V."/>
            <person name="Wierzbicki I.H."/>
            <person name="Pendleton A.L."/>
            <person name="Watervoot N.F."/>
            <person name="Auber R.P."/>
            <person name="Gonzalez D.J."/>
            <person name="Wisecaver J.H."/>
            <person name="Moore B.S."/>
        </authorList>
    </citation>
    <scope>NUCLEOTIDE SEQUENCE [LARGE SCALE GENOMIC DNA]</scope>
    <source>
        <strain evidence="2 3">12B1</strain>
    </source>
</reference>
<name>A0AB34IMX6_PRYPA</name>
<gene>
    <name evidence="2" type="ORF">AB1Y20_013222</name>
</gene>
<evidence type="ECO:0000313" key="3">
    <source>
        <dbReference type="Proteomes" id="UP001515480"/>
    </source>
</evidence>
<keyword evidence="3" id="KW-1185">Reference proteome</keyword>
<protein>
    <submittedName>
        <fullName evidence="2">Uncharacterized protein</fullName>
    </submittedName>
</protein>
<accession>A0AB34IMX6</accession>
<dbReference type="EMBL" id="JBGBPQ010000023">
    <property type="protein sequence ID" value="KAL1500567.1"/>
    <property type="molecule type" value="Genomic_DNA"/>
</dbReference>
<dbReference type="Proteomes" id="UP001515480">
    <property type="component" value="Unassembled WGS sequence"/>
</dbReference>
<organism evidence="2 3">
    <name type="scientific">Prymnesium parvum</name>
    <name type="common">Toxic golden alga</name>
    <dbReference type="NCBI Taxonomy" id="97485"/>
    <lineage>
        <taxon>Eukaryota</taxon>
        <taxon>Haptista</taxon>
        <taxon>Haptophyta</taxon>
        <taxon>Prymnesiophyceae</taxon>
        <taxon>Prymnesiales</taxon>
        <taxon>Prymnesiaceae</taxon>
        <taxon>Prymnesium</taxon>
    </lineage>
</organism>
<dbReference type="PRINTS" id="PR01217">
    <property type="entry name" value="PRICHEXTENSN"/>
</dbReference>
<proteinExistence type="predicted"/>
<evidence type="ECO:0000256" key="1">
    <source>
        <dbReference type="SAM" id="MobiDB-lite"/>
    </source>
</evidence>
<sequence length="322" mass="34861">MACEAWCNSFICNHAGCEGCAGANGCYTPPAPPASPPPPPWAPGMCSRTYQACLDGGQCCVSPSDACYLRRGKRFAMCRPLPRDGHCVSDDRWLCPKPRAELAGAVPGTDGMQQFAPTPPPPRPPPPPPCGKPFTQCWDGIGAPRECCGEHFHCYRSHGKKFALCRPYTEDCGEQWLQKKNKQNLPYMDCLDWLVSPPGFPTPRAPPGLPPSPRWPVPSPPPLPPCSASWAACWDAPHERIGCCADPKQACFRREGKRFAMCRPLILDPLHGGCIPAEGWDPIVATSPLATRTPTPAQLAHLERAVVNPTCPGTYKQSLAAC</sequence>
<dbReference type="AlphaFoldDB" id="A0AB34IMX6"/>
<feature type="compositionally biased region" description="Pro residues" evidence="1">
    <location>
        <begin position="117"/>
        <end position="126"/>
    </location>
</feature>
<comment type="caution">
    <text evidence="2">The sequence shown here is derived from an EMBL/GenBank/DDBJ whole genome shotgun (WGS) entry which is preliminary data.</text>
</comment>
<feature type="region of interest" description="Disordered" evidence="1">
    <location>
        <begin position="106"/>
        <end position="126"/>
    </location>
</feature>